<comment type="caution">
    <text evidence="2">The sequence shown here is derived from an EMBL/GenBank/DDBJ whole genome shotgun (WGS) entry which is preliminary data.</text>
</comment>
<accession>A0ABP6IIF9</accession>
<organism evidence="2 3">
    <name type="scientific">Streptosporangium fragile</name>
    <dbReference type="NCBI Taxonomy" id="46186"/>
    <lineage>
        <taxon>Bacteria</taxon>
        <taxon>Bacillati</taxon>
        <taxon>Actinomycetota</taxon>
        <taxon>Actinomycetes</taxon>
        <taxon>Streptosporangiales</taxon>
        <taxon>Streptosporangiaceae</taxon>
        <taxon>Streptosporangium</taxon>
    </lineage>
</organism>
<evidence type="ECO:0000256" key="1">
    <source>
        <dbReference type="SAM" id="MobiDB-lite"/>
    </source>
</evidence>
<dbReference type="EMBL" id="BAAAVI010000032">
    <property type="protein sequence ID" value="GAA2881867.1"/>
    <property type="molecule type" value="Genomic_DNA"/>
</dbReference>
<sequence>MAAADGLPGGEGLANGFGTGGAQVIGEQSGQIKEHVRVRCGRVALFVGVGRRRVERVGQVAGAGGVQDAPDGLGGDLVPTRQALTAAP</sequence>
<protein>
    <submittedName>
        <fullName evidence="2">Uncharacterized protein</fullName>
    </submittedName>
</protein>
<gene>
    <name evidence="2" type="ORF">GCM10010517_44970</name>
</gene>
<dbReference type="Proteomes" id="UP001500831">
    <property type="component" value="Unassembled WGS sequence"/>
</dbReference>
<evidence type="ECO:0000313" key="2">
    <source>
        <dbReference type="EMBL" id="GAA2881867.1"/>
    </source>
</evidence>
<feature type="region of interest" description="Disordered" evidence="1">
    <location>
        <begin position="63"/>
        <end position="88"/>
    </location>
</feature>
<evidence type="ECO:0000313" key="3">
    <source>
        <dbReference type="Proteomes" id="UP001500831"/>
    </source>
</evidence>
<reference evidence="3" key="1">
    <citation type="journal article" date="2019" name="Int. J. Syst. Evol. Microbiol.">
        <title>The Global Catalogue of Microorganisms (GCM) 10K type strain sequencing project: providing services to taxonomists for standard genome sequencing and annotation.</title>
        <authorList>
            <consortium name="The Broad Institute Genomics Platform"/>
            <consortium name="The Broad Institute Genome Sequencing Center for Infectious Disease"/>
            <person name="Wu L."/>
            <person name="Ma J."/>
        </authorList>
    </citation>
    <scope>NUCLEOTIDE SEQUENCE [LARGE SCALE GENOMIC DNA]</scope>
    <source>
        <strain evidence="3">JCM 6242</strain>
    </source>
</reference>
<proteinExistence type="predicted"/>
<name>A0ABP6IIF9_9ACTN</name>
<keyword evidence="3" id="KW-1185">Reference proteome</keyword>